<name>A0A7Y0EQ26_9BIFI</name>
<keyword evidence="1" id="KW-0472">Membrane</keyword>
<gene>
    <name evidence="2" type="ORF">G1C95_1527</name>
</gene>
<dbReference type="EMBL" id="JAAIII010000004">
    <property type="protein sequence ID" value="NMM94340.1"/>
    <property type="molecule type" value="Genomic_DNA"/>
</dbReference>
<evidence type="ECO:0000313" key="3">
    <source>
        <dbReference type="Proteomes" id="UP000532194"/>
    </source>
</evidence>
<dbReference type="Proteomes" id="UP000532194">
    <property type="component" value="Unassembled WGS sequence"/>
</dbReference>
<dbReference type="RefSeq" id="WP_169172366.1">
    <property type="nucleotide sequence ID" value="NZ_JAAIII010000004.1"/>
</dbReference>
<protein>
    <submittedName>
        <fullName evidence="2">Uncharacterized protein</fullName>
    </submittedName>
</protein>
<keyword evidence="1" id="KW-1133">Transmembrane helix</keyword>
<feature type="transmembrane region" description="Helical" evidence="1">
    <location>
        <begin position="61"/>
        <end position="80"/>
    </location>
</feature>
<organism evidence="2 3">
    <name type="scientific">Bifidobacterium oedipodis</name>
    <dbReference type="NCBI Taxonomy" id="2675322"/>
    <lineage>
        <taxon>Bacteria</taxon>
        <taxon>Bacillati</taxon>
        <taxon>Actinomycetota</taxon>
        <taxon>Actinomycetes</taxon>
        <taxon>Bifidobacteriales</taxon>
        <taxon>Bifidobacteriaceae</taxon>
        <taxon>Bifidobacterium</taxon>
    </lineage>
</organism>
<evidence type="ECO:0000256" key="1">
    <source>
        <dbReference type="SAM" id="Phobius"/>
    </source>
</evidence>
<keyword evidence="1" id="KW-0812">Transmembrane</keyword>
<feature type="transmembrane region" description="Helical" evidence="1">
    <location>
        <begin position="101"/>
        <end position="122"/>
    </location>
</feature>
<evidence type="ECO:0000313" key="2">
    <source>
        <dbReference type="EMBL" id="NMM94340.1"/>
    </source>
</evidence>
<dbReference type="AlphaFoldDB" id="A0A7Y0EQ26"/>
<feature type="transmembrane region" description="Helical" evidence="1">
    <location>
        <begin position="128"/>
        <end position="147"/>
    </location>
</feature>
<feature type="transmembrane region" description="Helical" evidence="1">
    <location>
        <begin position="34"/>
        <end position="55"/>
    </location>
</feature>
<keyword evidence="3" id="KW-1185">Reference proteome</keyword>
<comment type="caution">
    <text evidence="2">The sequence shown here is derived from an EMBL/GenBank/DDBJ whole genome shotgun (WGS) entry which is preliminary data.</text>
</comment>
<sequence length="192" mass="22043">MAHLIKNTNHLTLFNDNKQAWEPIPLTKVLLGHLLLTVLFRLPISLLSLSTILWVFQINNISLSILLLSIILIITFADIIELLIERPFTYRQHLNKPAIPILITILEVIIFAVISLIIAWTFTREETLVIVYTVCLTAVRAIFMLTLDKPWQRGTNATEDAAIRKKLHEATQETIHEIQAERIQHSATIQRK</sequence>
<proteinExistence type="predicted"/>
<reference evidence="2 3" key="1">
    <citation type="submission" date="2020-02" db="EMBL/GenBank/DDBJ databases">
        <title>Characterization of phylogenetic diversity of novel bifidobacterial species isolated in Czech ZOOs.</title>
        <authorList>
            <person name="Lugli G.A."/>
            <person name="Vera N.B."/>
            <person name="Ventura M."/>
        </authorList>
    </citation>
    <scope>NUCLEOTIDE SEQUENCE [LARGE SCALE GENOMIC DNA]</scope>
    <source>
        <strain evidence="2 3">DSM 109957</strain>
    </source>
</reference>
<accession>A0A7Y0EQ26</accession>